<dbReference type="EMBL" id="FOTY01000043">
    <property type="protein sequence ID" value="SFM39653.1"/>
    <property type="molecule type" value="Genomic_DNA"/>
</dbReference>
<gene>
    <name evidence="7" type="ORF">SAMN04488054_1434</name>
</gene>
<keyword evidence="2 3" id="KW-0560">Oxidoreductase</keyword>
<dbReference type="CDD" id="cd05301">
    <property type="entry name" value="GDH"/>
    <property type="match status" value="1"/>
</dbReference>
<feature type="region of interest" description="Disordered" evidence="4">
    <location>
        <begin position="311"/>
        <end position="330"/>
    </location>
</feature>
<dbReference type="GO" id="GO:0005829">
    <property type="term" value="C:cytosol"/>
    <property type="evidence" value="ECO:0007669"/>
    <property type="project" value="TreeGrafter"/>
</dbReference>
<name>A0A1I4QJ48_9BACI</name>
<dbReference type="GO" id="GO:0016618">
    <property type="term" value="F:hydroxypyruvate reductase [NAD(P)H] activity"/>
    <property type="evidence" value="ECO:0007669"/>
    <property type="project" value="TreeGrafter"/>
</dbReference>
<dbReference type="Pfam" id="PF02826">
    <property type="entry name" value="2-Hacid_dh_C"/>
    <property type="match status" value="1"/>
</dbReference>
<feature type="domain" description="D-isomer specific 2-hydroxyacid dehydrogenase catalytic" evidence="5">
    <location>
        <begin position="6"/>
        <end position="320"/>
    </location>
</feature>
<dbReference type="SUPFAM" id="SSF52283">
    <property type="entry name" value="Formate/glycerate dehydrogenase catalytic domain-like"/>
    <property type="match status" value="1"/>
</dbReference>
<dbReference type="SUPFAM" id="SSF51735">
    <property type="entry name" value="NAD(P)-binding Rossmann-fold domains"/>
    <property type="match status" value="1"/>
</dbReference>
<evidence type="ECO:0000313" key="7">
    <source>
        <dbReference type="EMBL" id="SFM39653.1"/>
    </source>
</evidence>
<evidence type="ECO:0000256" key="3">
    <source>
        <dbReference type="RuleBase" id="RU003719"/>
    </source>
</evidence>
<dbReference type="InterPro" id="IPR006140">
    <property type="entry name" value="D-isomer_DH_NAD-bd"/>
</dbReference>
<accession>A0A1I4QJ48</accession>
<proteinExistence type="inferred from homology"/>
<dbReference type="PANTHER" id="PTHR10996:SF283">
    <property type="entry name" value="GLYOXYLATE_HYDROXYPYRUVATE REDUCTASE B"/>
    <property type="match status" value="1"/>
</dbReference>
<evidence type="ECO:0000256" key="1">
    <source>
        <dbReference type="ARBA" id="ARBA00005854"/>
    </source>
</evidence>
<dbReference type="InterPro" id="IPR006139">
    <property type="entry name" value="D-isomer_2_OHA_DH_cat_dom"/>
</dbReference>
<dbReference type="Gene3D" id="3.40.50.720">
    <property type="entry name" value="NAD(P)-binding Rossmann-like Domain"/>
    <property type="match status" value="2"/>
</dbReference>
<reference evidence="7 8" key="1">
    <citation type="submission" date="2016-10" db="EMBL/GenBank/DDBJ databases">
        <authorList>
            <person name="de Groot N.N."/>
        </authorList>
    </citation>
    <scope>NUCLEOTIDE SEQUENCE [LARGE SCALE GENOMIC DNA]</scope>
    <source>
        <strain evidence="7 8">CGMCC 1.6134</strain>
    </source>
</reference>
<evidence type="ECO:0000256" key="4">
    <source>
        <dbReference type="SAM" id="MobiDB-lite"/>
    </source>
</evidence>
<dbReference type="AlphaFoldDB" id="A0A1I4QJ48"/>
<evidence type="ECO:0000259" key="6">
    <source>
        <dbReference type="Pfam" id="PF02826"/>
    </source>
</evidence>
<dbReference type="FunFam" id="3.40.50.720:FF:000462">
    <property type="entry name" value="Glyoxylate reductase (NADP+)"/>
    <property type="match status" value="1"/>
</dbReference>
<feature type="domain" description="D-isomer specific 2-hydroxyacid dehydrogenase NAD-binding" evidence="6">
    <location>
        <begin position="107"/>
        <end position="288"/>
    </location>
</feature>
<evidence type="ECO:0000313" key="8">
    <source>
        <dbReference type="Proteomes" id="UP000199668"/>
    </source>
</evidence>
<dbReference type="STRING" id="266892.SAMN04488054_1434"/>
<dbReference type="Pfam" id="PF00389">
    <property type="entry name" value="2-Hacid_dh"/>
    <property type="match status" value="1"/>
</dbReference>
<organism evidence="7 8">
    <name type="scientific">Salibacterium qingdaonense</name>
    <dbReference type="NCBI Taxonomy" id="266892"/>
    <lineage>
        <taxon>Bacteria</taxon>
        <taxon>Bacillati</taxon>
        <taxon>Bacillota</taxon>
        <taxon>Bacilli</taxon>
        <taxon>Bacillales</taxon>
        <taxon>Bacillaceae</taxon>
    </lineage>
</organism>
<dbReference type="InterPro" id="IPR050223">
    <property type="entry name" value="D-isomer_2-hydroxyacid_DH"/>
</dbReference>
<dbReference type="InterPro" id="IPR036291">
    <property type="entry name" value="NAD(P)-bd_dom_sf"/>
</dbReference>
<sequence length="330" mass="36239">MKKVITYGRVRETAKEKLREHYDLHVFSGQEDVSDASFAEALAEAEALIGLRIPADDRLLARAAHLKVVSNVSVGYDNLDLEALTRHGVAATNTPDVLNDTTADAIFGLILATARRIPELDRFVKDGEWEREGDLPEEKFGTDVHHRKLGIIGMGRIGEVIAKRAHFGFDMEILYHNRSPKPEVEETYDASYCSLEKLLAEADIVCLMTPLTPETKGLMGRGEFQQMKQSAIFINGSRGAAVKENELVEALKNGDILAAGLDVYQQEPLPADHPLLQLPHVVTTPHIGSSTGETEDNMSLLAAENVEAALEGQRPPNLLNPDVWESGGKE</sequence>
<protein>
    <submittedName>
        <fullName evidence="7">Gluconate 2-dehydrogenase</fullName>
    </submittedName>
</protein>
<keyword evidence="8" id="KW-1185">Reference proteome</keyword>
<dbReference type="Proteomes" id="UP000199668">
    <property type="component" value="Unassembled WGS sequence"/>
</dbReference>
<dbReference type="InterPro" id="IPR029752">
    <property type="entry name" value="D-isomer_DH_CS1"/>
</dbReference>
<dbReference type="GO" id="GO:0030267">
    <property type="term" value="F:glyoxylate reductase (NADPH) activity"/>
    <property type="evidence" value="ECO:0007669"/>
    <property type="project" value="TreeGrafter"/>
</dbReference>
<comment type="similarity">
    <text evidence="1 3">Belongs to the D-isomer specific 2-hydroxyacid dehydrogenase family.</text>
</comment>
<dbReference type="PROSITE" id="PS00065">
    <property type="entry name" value="D_2_HYDROXYACID_DH_1"/>
    <property type="match status" value="1"/>
</dbReference>
<dbReference type="GO" id="GO:0051287">
    <property type="term" value="F:NAD binding"/>
    <property type="evidence" value="ECO:0007669"/>
    <property type="project" value="InterPro"/>
</dbReference>
<evidence type="ECO:0000259" key="5">
    <source>
        <dbReference type="Pfam" id="PF00389"/>
    </source>
</evidence>
<dbReference type="PANTHER" id="PTHR10996">
    <property type="entry name" value="2-HYDROXYACID DEHYDROGENASE-RELATED"/>
    <property type="match status" value="1"/>
</dbReference>
<evidence type="ECO:0000256" key="2">
    <source>
        <dbReference type="ARBA" id="ARBA00023002"/>
    </source>
</evidence>